<evidence type="ECO:0000256" key="1">
    <source>
        <dbReference type="ARBA" id="ARBA00023118"/>
    </source>
</evidence>
<comment type="caution">
    <text evidence="3">The sequence shown here is derived from an EMBL/GenBank/DDBJ whole genome shotgun (WGS) entry which is preliminary data.</text>
</comment>
<reference evidence="3" key="4">
    <citation type="submission" date="2020-09" db="EMBL/GenBank/DDBJ databases">
        <authorList>
            <person name="Sun Q."/>
            <person name="Zhou Y."/>
        </authorList>
    </citation>
    <scope>NUCLEOTIDE SEQUENCE</scope>
    <source>
        <strain evidence="3">CGMCC 4.7206</strain>
    </source>
</reference>
<dbReference type="CDD" id="cd09756">
    <property type="entry name" value="Cas5_I-E"/>
    <property type="match status" value="1"/>
</dbReference>
<dbReference type="RefSeq" id="WP_188989353.1">
    <property type="nucleotide sequence ID" value="NZ_BAAAHC010000006.1"/>
</dbReference>
<dbReference type="Proteomes" id="UP000597989">
    <property type="component" value="Unassembled WGS sequence"/>
</dbReference>
<keyword evidence="5" id="KW-1185">Reference proteome</keyword>
<dbReference type="Proteomes" id="UP001500220">
    <property type="component" value="Unassembled WGS sequence"/>
</dbReference>
<dbReference type="Pfam" id="PF09704">
    <property type="entry name" value="Cas_Cas5d"/>
    <property type="match status" value="1"/>
</dbReference>
<dbReference type="AlphaFoldDB" id="A0A917K0K8"/>
<reference evidence="3 4" key="2">
    <citation type="journal article" date="2014" name="Int. J. Syst. Evol. Microbiol.">
        <title>Complete genome sequence of Corynebacterium casei LMG S-19264T (=DSM 44701T), isolated from a smear-ripened cheese.</title>
        <authorList>
            <consortium name="US DOE Joint Genome Institute (JGI-PGF)"/>
            <person name="Walter F."/>
            <person name="Albersmeier A."/>
            <person name="Kalinowski J."/>
            <person name="Ruckert C."/>
        </authorList>
    </citation>
    <scope>NUCLEOTIDE SEQUENCE [LARGE SCALE GENOMIC DNA]</scope>
    <source>
        <strain evidence="3 4">CGMCC 4.7206</strain>
    </source>
</reference>
<gene>
    <name evidence="2" type="primary">cas5e</name>
    <name evidence="2" type="ORF">GCM10009545_15150</name>
    <name evidence="3" type="ORF">GCM10011581_36930</name>
</gene>
<keyword evidence="1" id="KW-0051">Antiviral defense</keyword>
<sequence>MTTATLALRIDAPLQSWGVRSKFIHRDTATEPTKSGIVGLLAAARGTDRADAAGIAELAALEMGVRVDREGLVERDYHVTENVPNTHGTGHRTVVSERYYLADALFLVALHGPRELLTELESAILRPQWPLYFGRKAFVPASPLLEPPHRRETCGTGLLNEPLEQVLDTHPWLEHRPDQRQQARYSDRPVQLRTIHDVPASDPEAELRHDHPISFAHGQRQHTSRTVRHGHVTLTEALIGGHACS</sequence>
<dbReference type="InterPro" id="IPR010147">
    <property type="entry name" value="CRISPR-assoc_prot_CasD"/>
</dbReference>
<dbReference type="Gene3D" id="3.30.70.2660">
    <property type="match status" value="1"/>
</dbReference>
<evidence type="ECO:0000313" key="5">
    <source>
        <dbReference type="Proteomes" id="UP001500220"/>
    </source>
</evidence>
<dbReference type="InterPro" id="IPR021124">
    <property type="entry name" value="CRISPR-assoc_prot_Cas5"/>
</dbReference>
<dbReference type="NCBIfam" id="TIGR01868">
    <property type="entry name" value="casD_Cas5e"/>
    <property type="match status" value="1"/>
</dbReference>
<proteinExistence type="predicted"/>
<dbReference type="GO" id="GO:0051607">
    <property type="term" value="P:defense response to virus"/>
    <property type="evidence" value="ECO:0007669"/>
    <property type="project" value="UniProtKB-KW"/>
</dbReference>
<dbReference type="EMBL" id="BMMT01000013">
    <property type="protein sequence ID" value="GGI96380.1"/>
    <property type="molecule type" value="Genomic_DNA"/>
</dbReference>
<accession>A0A917K0K8</accession>
<organism evidence="3 4">
    <name type="scientific">Saccharopolyspora thermophila</name>
    <dbReference type="NCBI Taxonomy" id="89367"/>
    <lineage>
        <taxon>Bacteria</taxon>
        <taxon>Bacillati</taxon>
        <taxon>Actinomycetota</taxon>
        <taxon>Actinomycetes</taxon>
        <taxon>Pseudonocardiales</taxon>
        <taxon>Pseudonocardiaceae</taxon>
        <taxon>Saccharopolyspora</taxon>
    </lineage>
</organism>
<evidence type="ECO:0000313" key="3">
    <source>
        <dbReference type="EMBL" id="GGI96380.1"/>
    </source>
</evidence>
<reference evidence="5" key="3">
    <citation type="journal article" date="2019" name="Int. J. Syst. Evol. Microbiol.">
        <title>The Global Catalogue of Microorganisms (GCM) 10K type strain sequencing project: providing services to taxonomists for standard genome sequencing and annotation.</title>
        <authorList>
            <consortium name="The Broad Institute Genomics Platform"/>
            <consortium name="The Broad Institute Genome Sequencing Center for Infectious Disease"/>
            <person name="Wu L."/>
            <person name="Ma J."/>
        </authorList>
    </citation>
    <scope>NUCLEOTIDE SEQUENCE [LARGE SCALE GENOMIC DNA]</scope>
    <source>
        <strain evidence="5">JCM 10664</strain>
    </source>
</reference>
<dbReference type="EMBL" id="BAAAHC010000006">
    <property type="protein sequence ID" value="GAA0514032.1"/>
    <property type="molecule type" value="Genomic_DNA"/>
</dbReference>
<name>A0A917K0K8_9PSEU</name>
<evidence type="ECO:0000313" key="2">
    <source>
        <dbReference type="EMBL" id="GAA0514032.1"/>
    </source>
</evidence>
<protein>
    <submittedName>
        <fullName evidence="3">Type I-E CRISPR-associated protein Cas5/CasD</fullName>
    </submittedName>
</protein>
<dbReference type="GO" id="GO:0003723">
    <property type="term" value="F:RNA binding"/>
    <property type="evidence" value="ECO:0007669"/>
    <property type="project" value="InterPro"/>
</dbReference>
<reference evidence="2" key="5">
    <citation type="submission" date="2023-12" db="EMBL/GenBank/DDBJ databases">
        <authorList>
            <person name="Sun Q."/>
            <person name="Inoue M."/>
        </authorList>
    </citation>
    <scope>NUCLEOTIDE SEQUENCE</scope>
    <source>
        <strain evidence="2">JCM 10664</strain>
    </source>
</reference>
<dbReference type="InterPro" id="IPR013422">
    <property type="entry name" value="CRISPR-assoc_prot_Cas5_N"/>
</dbReference>
<dbReference type="NCBIfam" id="TIGR02593">
    <property type="entry name" value="CRISPR_cas5"/>
    <property type="match status" value="1"/>
</dbReference>
<dbReference type="GO" id="GO:0043571">
    <property type="term" value="P:maintenance of CRISPR repeat elements"/>
    <property type="evidence" value="ECO:0007669"/>
    <property type="project" value="InterPro"/>
</dbReference>
<evidence type="ECO:0000313" key="4">
    <source>
        <dbReference type="Proteomes" id="UP000597989"/>
    </source>
</evidence>
<reference evidence="2" key="1">
    <citation type="journal article" date="2014" name="Int. J. Syst. Evol. Microbiol.">
        <title>Complete genome of a new Firmicutes species belonging to the dominant human colonic microbiota ('Ruminococcus bicirculans') reveals two chromosomes and a selective capacity to utilize plant glucans.</title>
        <authorList>
            <consortium name="NISC Comparative Sequencing Program"/>
            <person name="Wegmann U."/>
            <person name="Louis P."/>
            <person name="Goesmann A."/>
            <person name="Henrissat B."/>
            <person name="Duncan S.H."/>
            <person name="Flint H.J."/>
        </authorList>
    </citation>
    <scope>NUCLEOTIDE SEQUENCE</scope>
    <source>
        <strain evidence="2">JCM 10664</strain>
    </source>
</reference>